<gene>
    <name evidence="3" type="ORF">H2204_012921</name>
</gene>
<evidence type="ECO:0000256" key="1">
    <source>
        <dbReference type="ARBA" id="ARBA00022741"/>
    </source>
</evidence>
<dbReference type="Pfam" id="PF00012">
    <property type="entry name" value="HSP70"/>
    <property type="match status" value="1"/>
</dbReference>
<dbReference type="Proteomes" id="UP001172681">
    <property type="component" value="Unassembled WGS sequence"/>
</dbReference>
<organism evidence="3 4">
    <name type="scientific">Knufia peltigerae</name>
    <dbReference type="NCBI Taxonomy" id="1002370"/>
    <lineage>
        <taxon>Eukaryota</taxon>
        <taxon>Fungi</taxon>
        <taxon>Dikarya</taxon>
        <taxon>Ascomycota</taxon>
        <taxon>Pezizomycotina</taxon>
        <taxon>Eurotiomycetes</taxon>
        <taxon>Chaetothyriomycetidae</taxon>
        <taxon>Chaetothyriales</taxon>
        <taxon>Trichomeriaceae</taxon>
        <taxon>Knufia</taxon>
    </lineage>
</organism>
<dbReference type="GO" id="GO:0005524">
    <property type="term" value="F:ATP binding"/>
    <property type="evidence" value="ECO:0007669"/>
    <property type="project" value="UniProtKB-KW"/>
</dbReference>
<dbReference type="InterPro" id="IPR013126">
    <property type="entry name" value="Hsp_70_fam"/>
</dbReference>
<evidence type="ECO:0000256" key="2">
    <source>
        <dbReference type="ARBA" id="ARBA00022840"/>
    </source>
</evidence>
<dbReference type="PANTHER" id="PTHR42749:SF8">
    <property type="entry name" value="HSP70 FAMILY PROTEIN (AFU_ORTHOLOGUE AFUA_3G13740)"/>
    <property type="match status" value="1"/>
</dbReference>
<evidence type="ECO:0000313" key="3">
    <source>
        <dbReference type="EMBL" id="KAJ9618789.1"/>
    </source>
</evidence>
<sequence>MEEYSEAEFGRIIPLELGEDQDMQDVLGAEPCVARSRRASQPSAMRHCAGRQPEPGIESQHHDIAYPRYIIAVDFGTTYSSVAFVRIDHDTQPQHIRAEFVECIDKYPNMPPITDANILAKSTTVPTELLYDILENRTNHTSQPSTDSWDLETSSTVSLDELWEESSTTSLEQEVDQISPVANNDGRPPRRKPATWGWGVYSRLLKPDSTSDWYHLTNFKLHLDPDRERSAALLRESVAVMKALKGLNTEDIIATYLENLLRHAKSKLSNAYGFHENSTVEFVLSVPAAWDGRAGETMQKALDRAVRSSGIIKLKKNETPDLFMVAEPEAALAYVLDNDKRLSDVVRDESLMIIDAGGGTVDFTVCTLTRTNPPRYKEAVRPDGVSCGSCFLNRRFRALLKDRLADAIIIDNGVPLESIIDAKVIEFETLKRSIDVLDKNFRFEVYIPGLQEDGAKGFGQNKMDITRTEMYRVFSDSLHDVAGMMSDQLNAAREKGVNVQKVVLIGGFGQSPSLYKHLKKALRRERNFLGLGIELLRPELVESAVARGAVLRALRKEDGPERISRWSYGLLWTVVYDPKNDYHRRSATWRDPSDGQICIKDTIQWFVDKDTRLNARHEFPIDAAVHIFKADAPKLLCEERLYVSGQKHPSGYKVTHQRNRGKTIAPLPFLQDTKHHLQIGSKIAGTIMADMTRLRDENRIQPITVINDQGKEFTYYEIIFDLYIIIEGRTLRFEARSKQGQNELVGSGAFCIAAGFKPGTA</sequence>
<accession>A0AA38XRI0</accession>
<keyword evidence="1" id="KW-0547">Nucleotide-binding</keyword>
<dbReference type="GO" id="GO:0140662">
    <property type="term" value="F:ATP-dependent protein folding chaperone"/>
    <property type="evidence" value="ECO:0007669"/>
    <property type="project" value="InterPro"/>
</dbReference>
<name>A0AA38XRI0_9EURO</name>
<dbReference type="PANTHER" id="PTHR42749">
    <property type="entry name" value="CELL SHAPE-DETERMINING PROTEIN MREB"/>
    <property type="match status" value="1"/>
</dbReference>
<dbReference type="SUPFAM" id="SSF53067">
    <property type="entry name" value="Actin-like ATPase domain"/>
    <property type="match status" value="2"/>
</dbReference>
<dbReference type="Gene3D" id="3.30.420.40">
    <property type="match status" value="2"/>
</dbReference>
<evidence type="ECO:0000313" key="4">
    <source>
        <dbReference type="Proteomes" id="UP001172681"/>
    </source>
</evidence>
<reference evidence="3" key="1">
    <citation type="submission" date="2022-10" db="EMBL/GenBank/DDBJ databases">
        <title>Culturing micro-colonial fungi from biological soil crusts in the Mojave desert and describing Neophaeococcomyces mojavensis, and introducing the new genera and species Taxawa tesnikishii.</title>
        <authorList>
            <person name="Kurbessoian T."/>
            <person name="Stajich J.E."/>
        </authorList>
    </citation>
    <scope>NUCLEOTIDE SEQUENCE</scope>
    <source>
        <strain evidence="3">TK_35</strain>
    </source>
</reference>
<dbReference type="CDD" id="cd10170">
    <property type="entry name" value="ASKHA_NBD_HSP70"/>
    <property type="match status" value="1"/>
</dbReference>
<protein>
    <submittedName>
        <fullName evidence="3">Uncharacterized protein</fullName>
    </submittedName>
</protein>
<dbReference type="Gene3D" id="3.90.640.10">
    <property type="entry name" value="Actin, Chain A, domain 4"/>
    <property type="match status" value="1"/>
</dbReference>
<proteinExistence type="predicted"/>
<keyword evidence="2" id="KW-0067">ATP-binding</keyword>
<keyword evidence="4" id="KW-1185">Reference proteome</keyword>
<dbReference type="EMBL" id="JAPDRN010000138">
    <property type="protein sequence ID" value="KAJ9618789.1"/>
    <property type="molecule type" value="Genomic_DNA"/>
</dbReference>
<comment type="caution">
    <text evidence="3">The sequence shown here is derived from an EMBL/GenBank/DDBJ whole genome shotgun (WGS) entry which is preliminary data.</text>
</comment>
<dbReference type="InterPro" id="IPR043129">
    <property type="entry name" value="ATPase_NBD"/>
</dbReference>
<dbReference type="AlphaFoldDB" id="A0AA38XRI0"/>